<feature type="transmembrane region" description="Helical" evidence="10">
    <location>
        <begin position="850"/>
        <end position="868"/>
    </location>
</feature>
<feature type="domain" description="GPI inositol-deacylase PGAP1-like alpha/beta" evidence="11">
    <location>
        <begin position="23"/>
        <end position="270"/>
    </location>
</feature>
<keyword evidence="7 10" id="KW-0653">Protein transport</keyword>
<keyword evidence="8 10" id="KW-1133">Transmembrane helix</keyword>
<feature type="transmembrane region" description="Helical" evidence="10">
    <location>
        <begin position="763"/>
        <end position="789"/>
    </location>
</feature>
<evidence type="ECO:0000259" key="12">
    <source>
        <dbReference type="Pfam" id="PF25140"/>
    </source>
</evidence>
<dbReference type="Pfam" id="PF07819">
    <property type="entry name" value="PGAP1"/>
    <property type="match status" value="1"/>
</dbReference>
<dbReference type="Pfam" id="PF25141">
    <property type="entry name" value="PGAP1_2nd"/>
    <property type="match status" value="1"/>
</dbReference>
<dbReference type="SUPFAM" id="SSF53474">
    <property type="entry name" value="alpha/beta-Hydrolases"/>
    <property type="match status" value="1"/>
</dbReference>
<feature type="transmembrane region" description="Helical" evidence="10">
    <location>
        <begin position="810"/>
        <end position="835"/>
    </location>
</feature>
<keyword evidence="6 10" id="KW-0256">Endoplasmic reticulum</keyword>
<comment type="caution">
    <text evidence="13">The sequence shown here is derived from an EMBL/GenBank/DDBJ whole genome shotgun (WGS) entry which is preliminary data.</text>
</comment>
<dbReference type="PANTHER" id="PTHR15495">
    <property type="entry name" value="NEGATIVE REGULATOR OF VESICLE FORMATION-RELATED"/>
    <property type="match status" value="1"/>
</dbReference>
<comment type="subcellular location">
    <subcellularLocation>
        <location evidence="1">Endoplasmic reticulum membrane</location>
        <topology evidence="1">Multi-pass membrane protein</topology>
    </subcellularLocation>
</comment>
<evidence type="ECO:0000256" key="3">
    <source>
        <dbReference type="ARBA" id="ARBA00022448"/>
    </source>
</evidence>
<evidence type="ECO:0000256" key="10">
    <source>
        <dbReference type="RuleBase" id="RU365011"/>
    </source>
</evidence>
<dbReference type="Proteomes" id="UP001448207">
    <property type="component" value="Unassembled WGS sequence"/>
</dbReference>
<feature type="transmembrane region" description="Helical" evidence="10">
    <location>
        <begin position="695"/>
        <end position="716"/>
    </location>
</feature>
<keyword evidence="4 10" id="KW-0812">Transmembrane</keyword>
<gene>
    <name evidence="13" type="ORF">J3Q64DRAFT_1808339</name>
</gene>
<name>A0ABR3B9C6_PHYBL</name>
<evidence type="ECO:0000256" key="6">
    <source>
        <dbReference type="ARBA" id="ARBA00022824"/>
    </source>
</evidence>
<feature type="transmembrane region" description="Helical" evidence="10">
    <location>
        <begin position="632"/>
        <end position="656"/>
    </location>
</feature>
<keyword evidence="9 10" id="KW-0472">Membrane</keyword>
<dbReference type="Gene3D" id="3.40.50.1820">
    <property type="entry name" value="alpha/beta hydrolase"/>
    <property type="match status" value="1"/>
</dbReference>
<evidence type="ECO:0000256" key="2">
    <source>
        <dbReference type="ARBA" id="ARBA00006931"/>
    </source>
</evidence>
<feature type="transmembrane region" description="Helical" evidence="10">
    <location>
        <begin position="721"/>
        <end position="743"/>
    </location>
</feature>
<dbReference type="Pfam" id="PF24660">
    <property type="entry name" value="PGAP1_3rd"/>
    <property type="match status" value="1"/>
</dbReference>
<dbReference type="InterPro" id="IPR039529">
    <property type="entry name" value="PGAP1/BST1"/>
</dbReference>
<evidence type="ECO:0000256" key="8">
    <source>
        <dbReference type="ARBA" id="ARBA00022989"/>
    </source>
</evidence>
<comment type="function">
    <text evidence="10">Involved in inositol deacylation of GPI-anchored proteins which plays important roles in the quality control and ER-associated degradation of GPI-anchored proteins.</text>
</comment>
<keyword evidence="3 10" id="KW-0813">Transport</keyword>
<evidence type="ECO:0000313" key="14">
    <source>
        <dbReference type="Proteomes" id="UP001448207"/>
    </source>
</evidence>
<proteinExistence type="inferred from homology"/>
<reference evidence="13 14" key="1">
    <citation type="submission" date="2024-04" db="EMBL/GenBank/DDBJ databases">
        <title>Symmetric and asymmetric DNA N6-adenine methylation regulates different biological responses in Mucorales.</title>
        <authorList>
            <consortium name="Lawrence Berkeley National Laboratory"/>
            <person name="Lax C."/>
            <person name="Mondo S.J."/>
            <person name="Osorio-Concepcion M."/>
            <person name="Muszewska A."/>
            <person name="Corrochano-Luque M."/>
            <person name="Gutierrez G."/>
            <person name="Riley R."/>
            <person name="Lipzen A."/>
            <person name="Guo J."/>
            <person name="Hundley H."/>
            <person name="Amirebrahimi M."/>
            <person name="Ng V."/>
            <person name="Lorenzo-Gutierrez D."/>
            <person name="Binder U."/>
            <person name="Yang J."/>
            <person name="Song Y."/>
            <person name="Canovas D."/>
            <person name="Navarro E."/>
            <person name="Freitag M."/>
            <person name="Gabaldon T."/>
            <person name="Grigoriev I.V."/>
            <person name="Corrochano L.M."/>
            <person name="Nicolas F.E."/>
            <person name="Garre V."/>
        </authorList>
    </citation>
    <scope>NUCLEOTIDE SEQUENCE [LARGE SCALE GENOMIC DNA]</scope>
    <source>
        <strain evidence="13 14">L51</strain>
    </source>
</reference>
<feature type="domain" description="GPI inositol-deacylase transmembrane" evidence="12">
    <location>
        <begin position="600"/>
        <end position="877"/>
    </location>
</feature>
<keyword evidence="5 10" id="KW-0378">Hydrolase</keyword>
<dbReference type="PANTHER" id="PTHR15495:SF7">
    <property type="entry name" value="GPI INOSITOL-DEACYLASE"/>
    <property type="match status" value="1"/>
</dbReference>
<sequence>MTRFAGKYALYLYREKGIDTVGQLTGVPVLFIPGHAGSYKQMRSIATEASYYYYDNYTRQHESWENGKRSLDFFTVDFNEEFSALHGQSLLEQAEYLNDCIDYILKLYPQSRKLGPKMNENLPDPNSVIIVGHSMGGIVARAMFTINNYQPGTINTVLTLSSPHLLPPVPFDWKISKLYDDIYKEWHNGFSHDTSHGVHSLKDVSLVSIAGGTLDTIICSDSANVATFIPPTNGFTVFSTAVPHVWTGTDHNSILSCSQLIKVVAKALLDCVDARRATQTKPLEDRMKIMRKAFLSGLEDRQGNGSDIDLGDVSFHDLTTKQAKFLSPGERLVINGEQPAQMSFLPAHVSGISQGAFSILTDQSIDTSKQFDILLCNKLNQQMPDTTRVGCRPARSIAVPVPASSYKDTDSFSGNTFTFASIAFAEMLEYEYLAIAHRPSLDGFLIAEAFDMQDTHQTIDDPMVSIARHSLKIELEPALFSSVRIPAIENPMLAYHLKVSRPQCKQNEGMFAPFLRQSISTMHESKFHVNLASGNKAETEVSLHGRTAFSSISINSLKESQQGLVLQVWMDPVCPYPLTIELEVDWYGSAGRLGFRNGIMLATFSFVIVILVLASQIQCYNKTGIFPHFGNGIAYCLCRTLPIVMVLLAVCCYYQPTGYQNSPEKSIPLTWNHVWESRSLPVAWNDILIGNTDPFFWWLPLVGVVLSFGTVCLLWIILQLVLWLGAALCSLFYSVQIPCRIYSRSNETPYQRHQRRAITTLVLFALVATCIPYQFVFVVAFLVHIITCIRSLLRTWTALPAQEQKRLNRYNYMQSIMFLFITLLPFNLPILLVWIRNLSVHWFVPFSSDHSVMAIAPFMLYVELLTGNHKMLPRLNSR</sequence>
<dbReference type="EC" id="3.1.-.-" evidence="10"/>
<evidence type="ECO:0000313" key="13">
    <source>
        <dbReference type="EMBL" id="KAL0091716.1"/>
    </source>
</evidence>
<protein>
    <recommendedName>
        <fullName evidence="10">GPI inositol-deacylase</fullName>
        <ecNumber evidence="10">3.1.-.-</ecNumber>
    </recommendedName>
</protein>
<keyword evidence="14" id="KW-1185">Reference proteome</keyword>
<dbReference type="InterPro" id="IPR056824">
    <property type="entry name" value="PGAP1_TMD"/>
</dbReference>
<dbReference type="InterPro" id="IPR012908">
    <property type="entry name" value="PGAP1-ab_dom-like"/>
</dbReference>
<comment type="similarity">
    <text evidence="2 10">Belongs to the GPI inositol-deacylase family.</text>
</comment>
<evidence type="ECO:0000259" key="11">
    <source>
        <dbReference type="Pfam" id="PF07819"/>
    </source>
</evidence>
<evidence type="ECO:0000256" key="9">
    <source>
        <dbReference type="ARBA" id="ARBA00023136"/>
    </source>
</evidence>
<evidence type="ECO:0000256" key="4">
    <source>
        <dbReference type="ARBA" id="ARBA00022692"/>
    </source>
</evidence>
<feature type="transmembrane region" description="Helical" evidence="10">
    <location>
        <begin position="599"/>
        <end position="620"/>
    </location>
</feature>
<dbReference type="EMBL" id="JBCLYO010000003">
    <property type="protein sequence ID" value="KAL0091716.1"/>
    <property type="molecule type" value="Genomic_DNA"/>
</dbReference>
<evidence type="ECO:0000256" key="5">
    <source>
        <dbReference type="ARBA" id="ARBA00022801"/>
    </source>
</evidence>
<evidence type="ECO:0000256" key="1">
    <source>
        <dbReference type="ARBA" id="ARBA00004477"/>
    </source>
</evidence>
<accession>A0ABR3B9C6</accession>
<dbReference type="Pfam" id="PF25140">
    <property type="entry name" value="PGAP1_TMD"/>
    <property type="match status" value="1"/>
</dbReference>
<evidence type="ECO:0000256" key="7">
    <source>
        <dbReference type="ARBA" id="ARBA00022927"/>
    </source>
</evidence>
<organism evidence="13 14">
    <name type="scientific">Phycomyces blakesleeanus</name>
    <dbReference type="NCBI Taxonomy" id="4837"/>
    <lineage>
        <taxon>Eukaryota</taxon>
        <taxon>Fungi</taxon>
        <taxon>Fungi incertae sedis</taxon>
        <taxon>Mucoromycota</taxon>
        <taxon>Mucoromycotina</taxon>
        <taxon>Mucoromycetes</taxon>
        <taxon>Mucorales</taxon>
        <taxon>Phycomycetaceae</taxon>
        <taxon>Phycomyces</taxon>
    </lineage>
</organism>
<dbReference type="InterPro" id="IPR029058">
    <property type="entry name" value="AB_hydrolase_fold"/>
</dbReference>